<accession>A0A0H4WIU0</accession>
<proteinExistence type="predicted"/>
<evidence type="ECO:0000313" key="2">
    <source>
        <dbReference type="Proteomes" id="UP000009026"/>
    </source>
</evidence>
<name>A0A0H4WIU0_9BACT</name>
<dbReference type="EMBL" id="CP012109">
    <property type="protein sequence ID" value="AKQ63236.1"/>
    <property type="molecule type" value="Genomic_DNA"/>
</dbReference>
<evidence type="ECO:0000313" key="1">
    <source>
        <dbReference type="EMBL" id="AKQ63236.1"/>
    </source>
</evidence>
<gene>
    <name evidence="1" type="ORF">A176_000148</name>
</gene>
<dbReference type="AlphaFoldDB" id="A0A0H4WIU0"/>
<dbReference type="PATRIC" id="fig|1297742.4.peg.152"/>
<sequence length="187" mass="20100">MLAVLPMAGATGCGTSTANDDVSANDKGSQQLVTAETIAGLKAGEQFVVDLRKEGVAYTFDFSKAPIDFSRIAMVNADGKRLLMSEWLSAAKANGDDLLAKPDQKFRLASAASSLGTLTESERAQLEATGKLTKRPVISAQATEYYCYIVIEIYQFCALAEDGTLVCLTVIIESEECIEIEVEEEEP</sequence>
<organism evidence="1 2">
    <name type="scientific">Pseudomyxococcus hansupus</name>
    <dbReference type="NCBI Taxonomy" id="1297742"/>
    <lineage>
        <taxon>Bacteria</taxon>
        <taxon>Pseudomonadati</taxon>
        <taxon>Myxococcota</taxon>
        <taxon>Myxococcia</taxon>
        <taxon>Myxococcales</taxon>
        <taxon>Cystobacterineae</taxon>
        <taxon>Myxococcaceae</taxon>
        <taxon>Pseudomyxococcus</taxon>
    </lineage>
</organism>
<keyword evidence="2" id="KW-1185">Reference proteome</keyword>
<dbReference type="KEGG" id="mym:A176_000148"/>
<protein>
    <submittedName>
        <fullName evidence="1">Uncharacterized protein</fullName>
    </submittedName>
</protein>
<reference evidence="1 2" key="1">
    <citation type="journal article" date="2016" name="PLoS ONE">
        <title>Complete Genome Sequence and Comparative Genomics of a Novel Myxobacterium Myxococcus hansupus.</title>
        <authorList>
            <person name="Sharma G."/>
            <person name="Narwani T."/>
            <person name="Subramanian S."/>
        </authorList>
    </citation>
    <scope>NUCLEOTIDE SEQUENCE [LARGE SCALE GENOMIC DNA]</scope>
    <source>
        <strain evidence="2">mixupus</strain>
    </source>
</reference>
<dbReference type="eggNOG" id="ENOG5032600">
    <property type="taxonomic scope" value="Bacteria"/>
</dbReference>
<dbReference type="Proteomes" id="UP000009026">
    <property type="component" value="Chromosome"/>
</dbReference>